<feature type="transmembrane region" description="Helical" evidence="1">
    <location>
        <begin position="20"/>
        <end position="39"/>
    </location>
</feature>
<keyword evidence="3" id="KW-1185">Reference proteome</keyword>
<keyword evidence="1" id="KW-0472">Membrane</keyword>
<reference evidence="2 3" key="1">
    <citation type="submission" date="2022-10" db="EMBL/GenBank/DDBJ databases">
        <title>Defluviimonas sp. nov., isolated from ocean surface water.</title>
        <authorList>
            <person name="He W."/>
            <person name="Wang L."/>
            <person name="Zhang D.-F."/>
        </authorList>
    </citation>
    <scope>NUCLEOTIDE SEQUENCE [LARGE SCALE GENOMIC DNA]</scope>
    <source>
        <strain evidence="2 3">WL0002</strain>
    </source>
</reference>
<proteinExistence type="predicted"/>
<protein>
    <submittedName>
        <fullName evidence="2">Uncharacterized protein</fullName>
    </submittedName>
</protein>
<gene>
    <name evidence="2" type="ORF">OEW28_15660</name>
</gene>
<comment type="caution">
    <text evidence="2">The sequence shown here is derived from an EMBL/GenBank/DDBJ whole genome shotgun (WGS) entry which is preliminary data.</text>
</comment>
<sequence>MKFDLKSVIARSSGTLVQDAAGLVSLVVMLIVGLHLPGLL</sequence>
<organism evidence="2 3">
    <name type="scientific">Albidovulum marisflavi</name>
    <dbReference type="NCBI Taxonomy" id="2984159"/>
    <lineage>
        <taxon>Bacteria</taxon>
        <taxon>Pseudomonadati</taxon>
        <taxon>Pseudomonadota</taxon>
        <taxon>Alphaproteobacteria</taxon>
        <taxon>Rhodobacterales</taxon>
        <taxon>Paracoccaceae</taxon>
        <taxon>Albidovulum</taxon>
    </lineage>
</organism>
<keyword evidence="1" id="KW-0812">Transmembrane</keyword>
<dbReference type="EMBL" id="JAOWKY010000004">
    <property type="protein sequence ID" value="MCV2870067.1"/>
    <property type="molecule type" value="Genomic_DNA"/>
</dbReference>
<dbReference type="Proteomes" id="UP001652542">
    <property type="component" value="Unassembled WGS sequence"/>
</dbReference>
<evidence type="ECO:0000313" key="2">
    <source>
        <dbReference type="EMBL" id="MCV2870067.1"/>
    </source>
</evidence>
<evidence type="ECO:0000256" key="1">
    <source>
        <dbReference type="SAM" id="Phobius"/>
    </source>
</evidence>
<name>A0ABT2ZGC1_9RHOB</name>
<accession>A0ABT2ZGC1</accession>
<evidence type="ECO:0000313" key="3">
    <source>
        <dbReference type="Proteomes" id="UP001652542"/>
    </source>
</evidence>
<dbReference type="RefSeq" id="WP_263735735.1">
    <property type="nucleotide sequence ID" value="NZ_JAOWKY010000004.1"/>
</dbReference>
<keyword evidence="1" id="KW-1133">Transmembrane helix</keyword>